<keyword evidence="9 11" id="KW-0472">Membrane</keyword>
<comment type="caution">
    <text evidence="13">The sequence shown here is derived from an EMBL/GenBank/DDBJ whole genome shotgun (WGS) entry which is preliminary data.</text>
</comment>
<dbReference type="GO" id="GO:0015677">
    <property type="term" value="P:copper ion import"/>
    <property type="evidence" value="ECO:0007669"/>
    <property type="project" value="TreeGrafter"/>
</dbReference>
<proteinExistence type="inferred from homology"/>
<gene>
    <name evidence="13" type="ORF">BP5796_07220</name>
</gene>
<evidence type="ECO:0000256" key="3">
    <source>
        <dbReference type="ARBA" id="ARBA00022448"/>
    </source>
</evidence>
<keyword evidence="4 11" id="KW-0812">Transmembrane</keyword>
<dbReference type="PANTHER" id="PTHR32361:SF28">
    <property type="entry name" value="FRP1P"/>
    <property type="match status" value="1"/>
</dbReference>
<feature type="transmembrane region" description="Helical" evidence="11">
    <location>
        <begin position="216"/>
        <end position="234"/>
    </location>
</feature>
<sequence>MESSWLRDAMRSSLNATAFASIDEGRGPPEQRDPRFRKLVEGILYSKRFIISYHLFILGFVLLLSAAHWWDQNLRWRTRRARRLQILASDDAYGGVPGTVKSIPSDEQASPGTSLSGSSTLEGTSSPPQKSASESEITPLLHSQKMLRPLPSRISLSSIIDAFLMYQPHRIPVIDKTLPSNGTTILLLAFIGLNMFYCLHHINFNLFELFVLADRFGLVFVANLPLLYLLAAKNQPLRFLTGWSYESLNIFHRRLGELMCVEALFHFLGMTGVWYTLLRPAGSTLVQFLFSRVILLGLLAFVAYELLYLTSLGSFRQRWYELFLGLHVFLQAAALILVFFHHPASRIYVGAALFIFVVDRIVFRLGVKSTTTIAEVSVLPDGETVKLSTNVVKQPSTILTRFGIRSIYEGWSGTDHVFVTVPCLARKHIIQAHPFTIASAPPKTDEEETRLELIIRAQDGFSADLLKKARHHKHLMVRIDGPYGSAHARNMLEDADVAVVVAGGSGIAVVWPLVQHLLDVTRSTDTEIVPTSLLRRQKVFLIWVVHKSTHISWIGLEQLAKIEDKGVDVIIPPPTEEVGRPDLAFLLNGLVAKTGEGKKINVVASGPDSMGRRVRNTCALLRKDGSDINVLIEKFGW</sequence>
<keyword evidence="6 11" id="KW-1133">Transmembrane helix</keyword>
<dbReference type="InterPro" id="IPR013112">
    <property type="entry name" value="FAD-bd_8"/>
</dbReference>
<keyword evidence="3" id="KW-0813">Transport</keyword>
<dbReference type="Pfam" id="PF01794">
    <property type="entry name" value="Ferric_reduct"/>
    <property type="match status" value="1"/>
</dbReference>
<evidence type="ECO:0000256" key="1">
    <source>
        <dbReference type="ARBA" id="ARBA00004141"/>
    </source>
</evidence>
<feature type="compositionally biased region" description="Low complexity" evidence="10">
    <location>
        <begin position="110"/>
        <end position="128"/>
    </location>
</feature>
<dbReference type="PROSITE" id="PS51384">
    <property type="entry name" value="FAD_FR"/>
    <property type="match status" value="1"/>
</dbReference>
<dbReference type="SFLD" id="SFLDG01168">
    <property type="entry name" value="Ferric_reductase_subgroup_(FRE"/>
    <property type="match status" value="1"/>
</dbReference>
<dbReference type="GO" id="GO:0006826">
    <property type="term" value="P:iron ion transport"/>
    <property type="evidence" value="ECO:0007669"/>
    <property type="project" value="TreeGrafter"/>
</dbReference>
<evidence type="ECO:0000313" key="13">
    <source>
        <dbReference type="EMBL" id="RDW73778.1"/>
    </source>
</evidence>
<dbReference type="GO" id="GO:0000293">
    <property type="term" value="F:ferric-chelate reductase activity"/>
    <property type="evidence" value="ECO:0007669"/>
    <property type="project" value="UniProtKB-ARBA"/>
</dbReference>
<evidence type="ECO:0000256" key="2">
    <source>
        <dbReference type="ARBA" id="ARBA00006278"/>
    </source>
</evidence>
<dbReference type="OrthoDB" id="17725at2759"/>
<keyword evidence="7" id="KW-0560">Oxidoreductase</keyword>
<dbReference type="GO" id="GO:0005886">
    <property type="term" value="C:plasma membrane"/>
    <property type="evidence" value="ECO:0007669"/>
    <property type="project" value="TreeGrafter"/>
</dbReference>
<dbReference type="InterPro" id="IPR051410">
    <property type="entry name" value="Ferric/Cupric_Reductase"/>
</dbReference>
<dbReference type="GO" id="GO:0006879">
    <property type="term" value="P:intracellular iron ion homeostasis"/>
    <property type="evidence" value="ECO:0007669"/>
    <property type="project" value="TreeGrafter"/>
</dbReference>
<evidence type="ECO:0000256" key="11">
    <source>
        <dbReference type="SAM" id="Phobius"/>
    </source>
</evidence>
<dbReference type="SUPFAM" id="SSF52343">
    <property type="entry name" value="Ferredoxin reductase-like, C-terminal NADP-linked domain"/>
    <property type="match status" value="1"/>
</dbReference>
<accession>A0A3D8RIM3</accession>
<dbReference type="SFLD" id="SFLDS00052">
    <property type="entry name" value="Ferric_Reductase_Domain"/>
    <property type="match status" value="1"/>
</dbReference>
<dbReference type="InterPro" id="IPR039261">
    <property type="entry name" value="FNR_nucleotide-bd"/>
</dbReference>
<keyword evidence="14" id="KW-1185">Reference proteome</keyword>
<dbReference type="CDD" id="cd06186">
    <property type="entry name" value="NOX_Duox_like_FAD_NADP"/>
    <property type="match status" value="1"/>
</dbReference>
<feature type="transmembrane region" description="Helical" evidence="11">
    <location>
        <begin position="289"/>
        <end position="307"/>
    </location>
</feature>
<dbReference type="InterPro" id="IPR013121">
    <property type="entry name" value="Fe_red_NAD-bd_6"/>
</dbReference>
<protein>
    <recommendedName>
        <fullName evidence="12">FAD-binding FR-type domain-containing protein</fullName>
    </recommendedName>
</protein>
<evidence type="ECO:0000259" key="12">
    <source>
        <dbReference type="PROSITE" id="PS51384"/>
    </source>
</evidence>
<keyword evidence="5" id="KW-0249">Electron transport</keyword>
<evidence type="ECO:0000256" key="7">
    <source>
        <dbReference type="ARBA" id="ARBA00023002"/>
    </source>
</evidence>
<evidence type="ECO:0000256" key="5">
    <source>
        <dbReference type="ARBA" id="ARBA00022982"/>
    </source>
</evidence>
<feature type="domain" description="FAD-binding FR-type" evidence="12">
    <location>
        <begin position="360"/>
        <end position="489"/>
    </location>
</feature>
<comment type="subcellular location">
    <subcellularLocation>
        <location evidence="1">Membrane</location>
        <topology evidence="1">Multi-pass membrane protein</topology>
    </subcellularLocation>
</comment>
<dbReference type="Gene3D" id="3.40.50.80">
    <property type="entry name" value="Nucleotide-binding domain of ferredoxin-NADP reductase (FNR) module"/>
    <property type="match status" value="1"/>
</dbReference>
<name>A0A3D8RIM3_9HELO</name>
<evidence type="ECO:0000313" key="14">
    <source>
        <dbReference type="Proteomes" id="UP000256328"/>
    </source>
</evidence>
<evidence type="ECO:0000256" key="10">
    <source>
        <dbReference type="SAM" id="MobiDB-lite"/>
    </source>
</evidence>
<evidence type="ECO:0000256" key="6">
    <source>
        <dbReference type="ARBA" id="ARBA00022989"/>
    </source>
</evidence>
<dbReference type="Proteomes" id="UP000256328">
    <property type="component" value="Unassembled WGS sequence"/>
</dbReference>
<keyword evidence="8" id="KW-0406">Ion transport</keyword>
<dbReference type="InterPro" id="IPR017927">
    <property type="entry name" value="FAD-bd_FR_type"/>
</dbReference>
<evidence type="ECO:0000256" key="4">
    <source>
        <dbReference type="ARBA" id="ARBA00022692"/>
    </source>
</evidence>
<comment type="similarity">
    <text evidence="2">Belongs to the ferric reductase (FRE) family.</text>
</comment>
<dbReference type="Pfam" id="PF08022">
    <property type="entry name" value="FAD_binding_8"/>
    <property type="match status" value="1"/>
</dbReference>
<evidence type="ECO:0000256" key="8">
    <source>
        <dbReference type="ARBA" id="ARBA00023065"/>
    </source>
</evidence>
<dbReference type="Pfam" id="PF08030">
    <property type="entry name" value="NAD_binding_6"/>
    <property type="match status" value="1"/>
</dbReference>
<dbReference type="InterPro" id="IPR013130">
    <property type="entry name" value="Fe3_Rdtase_TM_dom"/>
</dbReference>
<dbReference type="AlphaFoldDB" id="A0A3D8RIM3"/>
<organism evidence="13 14">
    <name type="scientific">Coleophoma crateriformis</name>
    <dbReference type="NCBI Taxonomy" id="565419"/>
    <lineage>
        <taxon>Eukaryota</taxon>
        <taxon>Fungi</taxon>
        <taxon>Dikarya</taxon>
        <taxon>Ascomycota</taxon>
        <taxon>Pezizomycotina</taxon>
        <taxon>Leotiomycetes</taxon>
        <taxon>Helotiales</taxon>
        <taxon>Dermateaceae</taxon>
        <taxon>Coleophoma</taxon>
    </lineage>
</organism>
<evidence type="ECO:0000256" key="9">
    <source>
        <dbReference type="ARBA" id="ARBA00023136"/>
    </source>
</evidence>
<dbReference type="PANTHER" id="PTHR32361">
    <property type="entry name" value="FERRIC/CUPRIC REDUCTASE TRANSMEMBRANE COMPONENT"/>
    <property type="match status" value="1"/>
</dbReference>
<feature type="transmembrane region" description="Helical" evidence="11">
    <location>
        <begin position="319"/>
        <end position="340"/>
    </location>
</feature>
<dbReference type="EMBL" id="PDLN01000010">
    <property type="protein sequence ID" value="RDW73778.1"/>
    <property type="molecule type" value="Genomic_DNA"/>
</dbReference>
<feature type="transmembrane region" description="Helical" evidence="11">
    <location>
        <begin position="185"/>
        <end position="204"/>
    </location>
</feature>
<feature type="transmembrane region" description="Helical" evidence="11">
    <location>
        <begin position="255"/>
        <end position="277"/>
    </location>
</feature>
<feature type="region of interest" description="Disordered" evidence="10">
    <location>
        <begin position="98"/>
        <end position="134"/>
    </location>
</feature>
<feature type="transmembrane region" description="Helical" evidence="11">
    <location>
        <begin position="50"/>
        <end position="70"/>
    </location>
</feature>
<reference evidence="13 14" key="1">
    <citation type="journal article" date="2018" name="IMA Fungus">
        <title>IMA Genome-F 9: Draft genome sequence of Annulohypoxylon stygium, Aspergillus mulundensis, Berkeleyomyces basicola (syn. Thielaviopsis basicola), Ceratocystis smalleyi, two Cercospora beticola strains, Coleophoma cylindrospora, Fusarium fracticaudum, Phialophora cf. hyalina, and Morchella septimelata.</title>
        <authorList>
            <person name="Wingfield B.D."/>
            <person name="Bills G.F."/>
            <person name="Dong Y."/>
            <person name="Huang W."/>
            <person name="Nel W.J."/>
            <person name="Swalarsk-Parry B.S."/>
            <person name="Vaghefi N."/>
            <person name="Wilken P.M."/>
            <person name="An Z."/>
            <person name="de Beer Z.W."/>
            <person name="De Vos L."/>
            <person name="Chen L."/>
            <person name="Duong T.A."/>
            <person name="Gao Y."/>
            <person name="Hammerbacher A."/>
            <person name="Kikkert J.R."/>
            <person name="Li Y."/>
            <person name="Li H."/>
            <person name="Li K."/>
            <person name="Li Q."/>
            <person name="Liu X."/>
            <person name="Ma X."/>
            <person name="Naidoo K."/>
            <person name="Pethybridge S.J."/>
            <person name="Sun J."/>
            <person name="Steenkamp E.T."/>
            <person name="van der Nest M.A."/>
            <person name="van Wyk S."/>
            <person name="Wingfield M.J."/>
            <person name="Xiong C."/>
            <person name="Yue Q."/>
            <person name="Zhang X."/>
        </authorList>
    </citation>
    <scope>NUCLEOTIDE SEQUENCE [LARGE SCALE GENOMIC DNA]</scope>
    <source>
        <strain evidence="13 14">BP5796</strain>
    </source>
</reference>